<evidence type="ECO:0000313" key="4">
    <source>
        <dbReference type="Proteomes" id="UP000182841"/>
    </source>
</evidence>
<proteinExistence type="predicted"/>
<dbReference type="InterPro" id="IPR011009">
    <property type="entry name" value="Kinase-like_dom_sf"/>
</dbReference>
<dbReference type="Gene3D" id="3.90.1200.10">
    <property type="match status" value="1"/>
</dbReference>
<name>A0A1H9SRW8_9ACTN</name>
<dbReference type="AlphaFoldDB" id="A0A1H9SRW8"/>
<organism evidence="3 4">
    <name type="scientific">Streptomyces qinglanensis</name>
    <dbReference type="NCBI Taxonomy" id="943816"/>
    <lineage>
        <taxon>Bacteria</taxon>
        <taxon>Bacillati</taxon>
        <taxon>Actinomycetota</taxon>
        <taxon>Actinomycetes</taxon>
        <taxon>Kitasatosporales</taxon>
        <taxon>Streptomycetaceae</taxon>
        <taxon>Streptomyces</taxon>
    </lineage>
</organism>
<sequence length="353" mass="36234">MADPESPGGNRALHRALAVLAGDPRGVGEVLADRSDAVVVRVGDRVAKAHAPDAEAPALDVRIRIAAAPEYRGVLLPPASGGATSRLPGGRLGSTWPLGTPVDPDDAAAAPWGAAGVLLARLHTAPLPAPGRLPGPLPPMRGPAKAARALARMRRAPRGGQGASAEVVERAWAGLPPWCRDEEPGPASRTLCHGDFHLGQLVRHPRPDGPWQLIDIDDVGLGDPAWDLARPAAWFAAGLLPAAEWECFLGAYARTVEGAAAAGAAPGEHLPHALAGSDPWPYLDAPARALTVQSAALGVAKAGAEGRSLDEAEEACVAACARIAALSQVPNSSRPGGRRLEQCRPGPGVSGHR</sequence>
<dbReference type="STRING" id="943816.AN217_13660"/>
<feature type="domain" description="Aminoglycoside phosphotransferase" evidence="2">
    <location>
        <begin position="77"/>
        <end position="235"/>
    </location>
</feature>
<dbReference type="Pfam" id="PF01636">
    <property type="entry name" value="APH"/>
    <property type="match status" value="1"/>
</dbReference>
<evidence type="ECO:0000259" key="2">
    <source>
        <dbReference type="Pfam" id="PF01636"/>
    </source>
</evidence>
<dbReference type="OrthoDB" id="4558647at2"/>
<evidence type="ECO:0000313" key="3">
    <source>
        <dbReference type="EMBL" id="SER87740.1"/>
    </source>
</evidence>
<evidence type="ECO:0000256" key="1">
    <source>
        <dbReference type="SAM" id="MobiDB-lite"/>
    </source>
</evidence>
<dbReference type="RefSeq" id="WP_075000354.1">
    <property type="nucleotide sequence ID" value="NZ_FOGO01000005.1"/>
</dbReference>
<dbReference type="InterPro" id="IPR002575">
    <property type="entry name" value="Aminoglycoside_PTrfase"/>
</dbReference>
<dbReference type="EMBL" id="FOGO01000005">
    <property type="protein sequence ID" value="SER87740.1"/>
    <property type="molecule type" value="Genomic_DNA"/>
</dbReference>
<keyword evidence="4" id="KW-1185">Reference proteome</keyword>
<dbReference type="SUPFAM" id="SSF56112">
    <property type="entry name" value="Protein kinase-like (PK-like)"/>
    <property type="match status" value="1"/>
</dbReference>
<dbReference type="Proteomes" id="UP000182841">
    <property type="component" value="Unassembled WGS sequence"/>
</dbReference>
<accession>A0A1H9SRW8</accession>
<reference evidence="4" key="1">
    <citation type="submission" date="2016-10" db="EMBL/GenBank/DDBJ databases">
        <authorList>
            <person name="Varghese N."/>
            <person name="Submissions S."/>
        </authorList>
    </citation>
    <scope>NUCLEOTIDE SEQUENCE [LARGE SCALE GENOMIC DNA]</scope>
    <source>
        <strain evidence="4">CGMCC 4.6825</strain>
    </source>
</reference>
<keyword evidence="3" id="KW-0808">Transferase</keyword>
<feature type="region of interest" description="Disordered" evidence="1">
    <location>
        <begin position="330"/>
        <end position="353"/>
    </location>
</feature>
<dbReference type="GO" id="GO:0016740">
    <property type="term" value="F:transferase activity"/>
    <property type="evidence" value="ECO:0007669"/>
    <property type="project" value="UniProtKB-KW"/>
</dbReference>
<protein>
    <submittedName>
        <fullName evidence="3">Phosphotransferase enzyme family protein</fullName>
    </submittedName>
</protein>
<gene>
    <name evidence="3" type="ORF">SAMN05421870_10545</name>
</gene>